<evidence type="ECO:0000259" key="2">
    <source>
        <dbReference type="Pfam" id="PF01408"/>
    </source>
</evidence>
<evidence type="ECO:0000259" key="3">
    <source>
        <dbReference type="Pfam" id="PF22725"/>
    </source>
</evidence>
<proteinExistence type="predicted"/>
<feature type="domain" description="GFO/IDH/MocA-like oxidoreductase" evidence="3">
    <location>
        <begin position="140"/>
        <end position="275"/>
    </location>
</feature>
<dbReference type="Proteomes" id="UP000195897">
    <property type="component" value="Unassembled WGS sequence"/>
</dbReference>
<dbReference type="GO" id="GO:0000166">
    <property type="term" value="F:nucleotide binding"/>
    <property type="evidence" value="ECO:0007669"/>
    <property type="project" value="InterPro"/>
</dbReference>
<keyword evidence="1" id="KW-0560">Oxidoreductase</keyword>
<dbReference type="SUPFAM" id="SSF51735">
    <property type="entry name" value="NAD(P)-binding Rossmann-fold domains"/>
    <property type="match status" value="1"/>
</dbReference>
<dbReference type="PANTHER" id="PTHR43818">
    <property type="entry name" value="BCDNA.GH03377"/>
    <property type="match status" value="1"/>
</dbReference>
<dbReference type="GO" id="GO:0016491">
    <property type="term" value="F:oxidoreductase activity"/>
    <property type="evidence" value="ECO:0007669"/>
    <property type="project" value="UniProtKB-KW"/>
</dbReference>
<protein>
    <recommendedName>
        <fullName evidence="6">Dehydrogenase</fullName>
    </recommendedName>
</protein>
<reference evidence="5" key="1">
    <citation type="submission" date="2017-04" db="EMBL/GenBank/DDBJ databases">
        <title>Function of individual gut microbiota members based on whole genome sequencing of pure cultures obtained from chicken caecum.</title>
        <authorList>
            <person name="Medvecky M."/>
            <person name="Cejkova D."/>
            <person name="Polansky O."/>
            <person name="Karasova D."/>
            <person name="Kubasova T."/>
            <person name="Cizek A."/>
            <person name="Rychlik I."/>
        </authorList>
    </citation>
    <scope>NUCLEOTIDE SEQUENCE [LARGE SCALE GENOMIC DNA]</scope>
    <source>
        <strain evidence="5">An180</strain>
    </source>
</reference>
<dbReference type="SUPFAM" id="SSF55347">
    <property type="entry name" value="Glyceraldehyde-3-phosphate dehydrogenase-like, C-terminal domain"/>
    <property type="match status" value="1"/>
</dbReference>
<dbReference type="EMBL" id="NFKK01000005">
    <property type="protein sequence ID" value="OUP53153.1"/>
    <property type="molecule type" value="Genomic_DNA"/>
</dbReference>
<dbReference type="InterPro" id="IPR036291">
    <property type="entry name" value="NAD(P)-bd_dom_sf"/>
</dbReference>
<dbReference type="InterPro" id="IPR055170">
    <property type="entry name" value="GFO_IDH_MocA-like_dom"/>
</dbReference>
<evidence type="ECO:0000313" key="5">
    <source>
        <dbReference type="Proteomes" id="UP000195897"/>
    </source>
</evidence>
<dbReference type="InterPro" id="IPR050463">
    <property type="entry name" value="Gfo/Idh/MocA_oxidrdct_glycsds"/>
</dbReference>
<comment type="caution">
    <text evidence="4">The sequence shown here is derived from an EMBL/GenBank/DDBJ whole genome shotgun (WGS) entry which is preliminary data.</text>
</comment>
<evidence type="ECO:0008006" key="6">
    <source>
        <dbReference type="Google" id="ProtNLM"/>
    </source>
</evidence>
<dbReference type="InterPro" id="IPR000683">
    <property type="entry name" value="Gfo/Idh/MocA-like_OxRdtase_N"/>
</dbReference>
<dbReference type="AlphaFoldDB" id="A0A1Y4L8U6"/>
<name>A0A1Y4L8U6_9FIRM</name>
<dbReference type="Gene3D" id="3.40.50.720">
    <property type="entry name" value="NAD(P)-binding Rossmann-like Domain"/>
    <property type="match status" value="1"/>
</dbReference>
<organism evidence="4 5">
    <name type="scientific">Butyricicoccus pullicaecorum</name>
    <dbReference type="NCBI Taxonomy" id="501571"/>
    <lineage>
        <taxon>Bacteria</taxon>
        <taxon>Bacillati</taxon>
        <taxon>Bacillota</taxon>
        <taxon>Clostridia</taxon>
        <taxon>Eubacteriales</taxon>
        <taxon>Butyricicoccaceae</taxon>
        <taxon>Butyricicoccus</taxon>
    </lineage>
</organism>
<gene>
    <name evidence="4" type="ORF">B5F17_06165</name>
</gene>
<dbReference type="RefSeq" id="WP_087371933.1">
    <property type="nucleotide sequence ID" value="NZ_NFKK01000005.1"/>
</dbReference>
<dbReference type="PANTHER" id="PTHR43818:SF11">
    <property type="entry name" value="BCDNA.GH03377"/>
    <property type="match status" value="1"/>
</dbReference>
<accession>A0A1Y4L8U6</accession>
<dbReference type="Pfam" id="PF01408">
    <property type="entry name" value="GFO_IDH_MocA"/>
    <property type="match status" value="1"/>
</dbReference>
<evidence type="ECO:0000256" key="1">
    <source>
        <dbReference type="ARBA" id="ARBA00023002"/>
    </source>
</evidence>
<sequence>MKQVKVGLIGANWMGSFHSIGLNNVRQAYHDVEPVFEHVADVNESAAKLAAERFGYKKVSTDWHDVINDPEVELVIIATPNFTHAEITIAAAEAGKHILCEKPMANTLAEGKAMVNAIEKAGVKSLVDFIYTKCPANVLAKELMDSGKLGDFITFRGEFDCSYCADPNTPATWRQLAATAGTGALGDLTAHIVSLSDMIVGKKIVEVFASWDTPYKQRPDARDPSRMLDIDTDDQIYVIVKYEDGRIGSMSSSRVSIARPVSLAYEIQGSKGSVRFEMTRINELLYYSNDCDPKERGYKIIKGNTRNGDYANFCGTDEQGIAYNEVMSIQAHDILTAITENRKVDIDIAYGHYVDTILEAMATSAREGRWVKVSEMQ</sequence>
<dbReference type="Pfam" id="PF22725">
    <property type="entry name" value="GFO_IDH_MocA_C3"/>
    <property type="match status" value="1"/>
</dbReference>
<evidence type="ECO:0000313" key="4">
    <source>
        <dbReference type="EMBL" id="OUP53153.1"/>
    </source>
</evidence>
<dbReference type="Gene3D" id="3.30.360.10">
    <property type="entry name" value="Dihydrodipicolinate Reductase, domain 2"/>
    <property type="match status" value="1"/>
</dbReference>
<feature type="domain" description="Gfo/Idh/MocA-like oxidoreductase N-terminal" evidence="2">
    <location>
        <begin position="4"/>
        <end position="128"/>
    </location>
</feature>